<name>A0ABR3EJQ9_9AGAR</name>
<feature type="region of interest" description="Disordered" evidence="1">
    <location>
        <begin position="68"/>
        <end position="121"/>
    </location>
</feature>
<proteinExistence type="predicted"/>
<gene>
    <name evidence="2" type="ORF">V5O48_018954</name>
</gene>
<organism evidence="2 3">
    <name type="scientific">Marasmius crinis-equi</name>
    <dbReference type="NCBI Taxonomy" id="585013"/>
    <lineage>
        <taxon>Eukaryota</taxon>
        <taxon>Fungi</taxon>
        <taxon>Dikarya</taxon>
        <taxon>Basidiomycota</taxon>
        <taxon>Agaricomycotina</taxon>
        <taxon>Agaricomycetes</taxon>
        <taxon>Agaricomycetidae</taxon>
        <taxon>Agaricales</taxon>
        <taxon>Marasmiineae</taxon>
        <taxon>Marasmiaceae</taxon>
        <taxon>Marasmius</taxon>
    </lineage>
</organism>
<dbReference type="EMBL" id="JBAHYK010003911">
    <property type="protein sequence ID" value="KAL0563122.1"/>
    <property type="molecule type" value="Genomic_DNA"/>
</dbReference>
<accession>A0ABR3EJQ9</accession>
<reference evidence="2 3" key="1">
    <citation type="submission" date="2024-02" db="EMBL/GenBank/DDBJ databases">
        <title>A draft genome for the cacao thread blight pathogen Marasmius crinis-equi.</title>
        <authorList>
            <person name="Cohen S.P."/>
            <person name="Baruah I.K."/>
            <person name="Amoako-Attah I."/>
            <person name="Bukari Y."/>
            <person name="Meinhardt L.W."/>
            <person name="Bailey B.A."/>
        </authorList>
    </citation>
    <scope>NUCLEOTIDE SEQUENCE [LARGE SCALE GENOMIC DNA]</scope>
    <source>
        <strain evidence="2 3">GH-76</strain>
    </source>
</reference>
<dbReference type="Proteomes" id="UP001465976">
    <property type="component" value="Unassembled WGS sequence"/>
</dbReference>
<evidence type="ECO:0000256" key="1">
    <source>
        <dbReference type="SAM" id="MobiDB-lite"/>
    </source>
</evidence>
<feature type="compositionally biased region" description="Basic residues" evidence="1">
    <location>
        <begin position="110"/>
        <end position="121"/>
    </location>
</feature>
<keyword evidence="3" id="KW-1185">Reference proteome</keyword>
<sequence>TAPPSVSSVVERGFTRRLRNGKTFSQVALPNICFQELAIPVVERDDRVWEEAGEEGEDLEEEGVRLAGDWSAQEDGSTRASLSAVKLEDIPLDSSPKKRPLEEEVQPARKQSRTNAKRARRRHGNFDGYEIRVQTNPRPHSEPVATVVAPESLPAKADACLAKNVTFDGEFKKFSKIYTLEELRQMGFRVIGWDGR</sequence>
<feature type="non-terminal residue" evidence="2">
    <location>
        <position position="1"/>
    </location>
</feature>
<evidence type="ECO:0000313" key="3">
    <source>
        <dbReference type="Proteomes" id="UP001465976"/>
    </source>
</evidence>
<evidence type="ECO:0000313" key="2">
    <source>
        <dbReference type="EMBL" id="KAL0563122.1"/>
    </source>
</evidence>
<comment type="caution">
    <text evidence="2">The sequence shown here is derived from an EMBL/GenBank/DDBJ whole genome shotgun (WGS) entry which is preliminary data.</text>
</comment>
<protein>
    <submittedName>
        <fullName evidence="2">Uncharacterized protein</fullName>
    </submittedName>
</protein>